<organism evidence="4 5">
    <name type="scientific">Salipiger pallidus</name>
    <dbReference type="NCBI Taxonomy" id="1775170"/>
    <lineage>
        <taxon>Bacteria</taxon>
        <taxon>Pseudomonadati</taxon>
        <taxon>Pseudomonadota</taxon>
        <taxon>Alphaproteobacteria</taxon>
        <taxon>Rhodobacterales</taxon>
        <taxon>Roseobacteraceae</taxon>
        <taxon>Salipiger</taxon>
    </lineage>
</organism>
<dbReference type="Proteomes" id="UP000617145">
    <property type="component" value="Unassembled WGS sequence"/>
</dbReference>
<reference evidence="4" key="2">
    <citation type="submission" date="2020-09" db="EMBL/GenBank/DDBJ databases">
        <authorList>
            <person name="Sun Q."/>
            <person name="Zhou Y."/>
        </authorList>
    </citation>
    <scope>NUCLEOTIDE SEQUENCE</scope>
    <source>
        <strain evidence="4">CGMCC 1.15762</strain>
    </source>
</reference>
<dbReference type="RefSeq" id="WP_188790803.1">
    <property type="nucleotide sequence ID" value="NZ_BMJV01000005.1"/>
</dbReference>
<dbReference type="GO" id="GO:0033735">
    <property type="term" value="F:aspartate dehydrogenase [NAD(P)+] activity"/>
    <property type="evidence" value="ECO:0007669"/>
    <property type="project" value="InterPro"/>
</dbReference>
<dbReference type="SUPFAM" id="SSF55347">
    <property type="entry name" value="Glyceraldehyde-3-phosphate dehydrogenase-like, C-terminal domain"/>
    <property type="match status" value="1"/>
</dbReference>
<evidence type="ECO:0000313" key="4">
    <source>
        <dbReference type="EMBL" id="GGG77234.1"/>
    </source>
</evidence>
<evidence type="ECO:0000313" key="5">
    <source>
        <dbReference type="Proteomes" id="UP000617145"/>
    </source>
</evidence>
<dbReference type="GO" id="GO:0009435">
    <property type="term" value="P:NAD+ biosynthetic process"/>
    <property type="evidence" value="ECO:0007669"/>
    <property type="project" value="InterPro"/>
</dbReference>
<dbReference type="AlphaFoldDB" id="A0A8J3EH18"/>
<dbReference type="InterPro" id="IPR011182">
    <property type="entry name" value="L-Asp_DH"/>
</dbReference>
<evidence type="ECO:0000259" key="2">
    <source>
        <dbReference type="Pfam" id="PF01958"/>
    </source>
</evidence>
<dbReference type="SUPFAM" id="SSF51735">
    <property type="entry name" value="NAD(P)-binding Rossmann-fold domains"/>
    <property type="match status" value="1"/>
</dbReference>
<protein>
    <submittedName>
        <fullName evidence="4">Putative L-aspartate dehydrogenase</fullName>
    </submittedName>
</protein>
<proteinExistence type="inferred from homology"/>
<name>A0A8J3EH18_9RHOB</name>
<evidence type="ECO:0000259" key="3">
    <source>
        <dbReference type="Pfam" id="PF03447"/>
    </source>
</evidence>
<dbReference type="Pfam" id="PF03447">
    <property type="entry name" value="NAD_binding_3"/>
    <property type="match status" value="1"/>
</dbReference>
<feature type="domain" description="Aspartate/homoserine dehydrogenase NAD-binding" evidence="3">
    <location>
        <begin position="11"/>
        <end position="117"/>
    </location>
</feature>
<dbReference type="PANTHER" id="PTHR31873">
    <property type="entry name" value="L-ASPARTATE DEHYDROGENASE-RELATED"/>
    <property type="match status" value="1"/>
</dbReference>
<dbReference type="InterPro" id="IPR005106">
    <property type="entry name" value="Asp/hSer_DH_NAD-bd"/>
</dbReference>
<dbReference type="Gene3D" id="3.40.50.720">
    <property type="entry name" value="NAD(P)-binding Rossmann-like Domain"/>
    <property type="match status" value="1"/>
</dbReference>
<dbReference type="Gene3D" id="3.30.360.10">
    <property type="entry name" value="Dihydrodipicolinate Reductase, domain 2"/>
    <property type="match status" value="1"/>
</dbReference>
<dbReference type="Pfam" id="PF01958">
    <property type="entry name" value="Asp_DH_C"/>
    <property type="match status" value="1"/>
</dbReference>
<dbReference type="InterPro" id="IPR002811">
    <property type="entry name" value="Asp_DH"/>
</dbReference>
<evidence type="ECO:0000256" key="1">
    <source>
        <dbReference type="ARBA" id="ARBA00008331"/>
    </source>
</evidence>
<sequence>MADPVRIVLGGFGNVGRQIARRVAKPGSGIKIVAIAARDKDRARASALDLGLEVPVIDAAEAPAFDAILVECATYDGFRAVVEPTLRAGGHVIAVSVGALAENMDLIALTESTGATLQIAGGTLPGLDIIRAAAEDEIRSVTLTSHINPASFAHEPYIHENGIDLAAAKDGPVPVFEGSAREAAGHFPRHFNVAVTLGLVGIGLDATRVCIRADGTLPGARHSLEVDAAAVGVTMVSQNYPSPDNNRTSMIVALSILAALRGQAPGLRIGS</sequence>
<accession>A0A8J3EH18</accession>
<dbReference type="PANTHER" id="PTHR31873:SF6">
    <property type="entry name" value="ASPARTATE DEHYDROGENASE DOMAIN-CONTAINING PROTEIN"/>
    <property type="match status" value="1"/>
</dbReference>
<reference evidence="4" key="1">
    <citation type="journal article" date="2014" name="Int. J. Syst. Evol. Microbiol.">
        <title>Complete genome sequence of Corynebacterium casei LMG S-19264T (=DSM 44701T), isolated from a smear-ripened cheese.</title>
        <authorList>
            <consortium name="US DOE Joint Genome Institute (JGI-PGF)"/>
            <person name="Walter F."/>
            <person name="Albersmeier A."/>
            <person name="Kalinowski J."/>
            <person name="Ruckert C."/>
        </authorList>
    </citation>
    <scope>NUCLEOTIDE SEQUENCE</scope>
    <source>
        <strain evidence="4">CGMCC 1.15762</strain>
    </source>
</reference>
<dbReference type="EMBL" id="BMJV01000005">
    <property type="protein sequence ID" value="GGG77234.1"/>
    <property type="molecule type" value="Genomic_DNA"/>
</dbReference>
<gene>
    <name evidence="4" type="primary">nadX</name>
    <name evidence="4" type="ORF">GCM10011415_27640</name>
</gene>
<feature type="domain" description="Aspartate dehydrogenase" evidence="2">
    <location>
        <begin position="171"/>
        <end position="256"/>
    </location>
</feature>
<comment type="caution">
    <text evidence="4">The sequence shown here is derived from an EMBL/GenBank/DDBJ whole genome shotgun (WGS) entry which is preliminary data.</text>
</comment>
<keyword evidence="5" id="KW-1185">Reference proteome</keyword>
<comment type="similarity">
    <text evidence="1">Belongs to the L-aspartate dehydrogenase family.</text>
</comment>
<dbReference type="InterPro" id="IPR036291">
    <property type="entry name" value="NAD(P)-bd_dom_sf"/>
</dbReference>
<dbReference type="GO" id="GO:0050661">
    <property type="term" value="F:NADP binding"/>
    <property type="evidence" value="ECO:0007669"/>
    <property type="project" value="InterPro"/>
</dbReference>
<dbReference type="PIRSF" id="PIRSF005227">
    <property type="entry name" value="Asp_dh_NAD_syn"/>
    <property type="match status" value="1"/>
</dbReference>